<name>A0A2P2PZP2_RHIMU</name>
<sequence length="35" mass="4226">MKSKEWITLTENDKKITLENNKKILVKHLPMRCIE</sequence>
<dbReference type="EMBL" id="GGEC01079675">
    <property type="protein sequence ID" value="MBX60159.1"/>
    <property type="molecule type" value="Transcribed_RNA"/>
</dbReference>
<accession>A0A2P2PZP2</accession>
<evidence type="ECO:0000313" key="1">
    <source>
        <dbReference type="EMBL" id="MBX60159.1"/>
    </source>
</evidence>
<protein>
    <submittedName>
        <fullName evidence="1">Uncharacterized protein</fullName>
    </submittedName>
</protein>
<proteinExistence type="predicted"/>
<dbReference type="AlphaFoldDB" id="A0A2P2PZP2"/>
<reference evidence="1" key="1">
    <citation type="submission" date="2018-02" db="EMBL/GenBank/DDBJ databases">
        <title>Rhizophora mucronata_Transcriptome.</title>
        <authorList>
            <person name="Meera S.P."/>
            <person name="Sreeshan A."/>
            <person name="Augustine A."/>
        </authorList>
    </citation>
    <scope>NUCLEOTIDE SEQUENCE</scope>
    <source>
        <tissue evidence="1">Leaf</tissue>
    </source>
</reference>
<organism evidence="1">
    <name type="scientific">Rhizophora mucronata</name>
    <name type="common">Asiatic mangrove</name>
    <dbReference type="NCBI Taxonomy" id="61149"/>
    <lineage>
        <taxon>Eukaryota</taxon>
        <taxon>Viridiplantae</taxon>
        <taxon>Streptophyta</taxon>
        <taxon>Embryophyta</taxon>
        <taxon>Tracheophyta</taxon>
        <taxon>Spermatophyta</taxon>
        <taxon>Magnoliopsida</taxon>
        <taxon>eudicotyledons</taxon>
        <taxon>Gunneridae</taxon>
        <taxon>Pentapetalae</taxon>
        <taxon>rosids</taxon>
        <taxon>fabids</taxon>
        <taxon>Malpighiales</taxon>
        <taxon>Rhizophoraceae</taxon>
        <taxon>Rhizophora</taxon>
    </lineage>
</organism>